<feature type="domain" description="AMP-dependent synthetase/ligase" evidence="1">
    <location>
        <begin position="10"/>
        <end position="377"/>
    </location>
</feature>
<dbReference type="RefSeq" id="WP_141610309.1">
    <property type="nucleotide sequence ID" value="NZ_VIGC02000013.1"/>
</dbReference>
<dbReference type="FunCoup" id="A0A540VFF0">
    <property type="interactions" value="76"/>
</dbReference>
<dbReference type="GO" id="GO:0031177">
    <property type="term" value="F:phosphopantetheine binding"/>
    <property type="evidence" value="ECO:0007669"/>
    <property type="project" value="TreeGrafter"/>
</dbReference>
<dbReference type="GO" id="GO:0005737">
    <property type="term" value="C:cytoplasm"/>
    <property type="evidence" value="ECO:0007669"/>
    <property type="project" value="TreeGrafter"/>
</dbReference>
<protein>
    <submittedName>
        <fullName evidence="3">Amino acid adenylation domain-containing protein</fullName>
    </submittedName>
</protein>
<dbReference type="InterPro" id="IPR000873">
    <property type="entry name" value="AMP-dep_synth/lig_dom"/>
</dbReference>
<dbReference type="InterPro" id="IPR020845">
    <property type="entry name" value="AMP-binding_CS"/>
</dbReference>
<gene>
    <name evidence="3" type="ORF">FKZ61_11650</name>
</gene>
<organism evidence="3 4">
    <name type="scientific">Litorilinea aerophila</name>
    <dbReference type="NCBI Taxonomy" id="1204385"/>
    <lineage>
        <taxon>Bacteria</taxon>
        <taxon>Bacillati</taxon>
        <taxon>Chloroflexota</taxon>
        <taxon>Caldilineae</taxon>
        <taxon>Caldilineales</taxon>
        <taxon>Caldilineaceae</taxon>
        <taxon>Litorilinea</taxon>
    </lineage>
</organism>
<dbReference type="InParanoid" id="A0A540VFF0"/>
<dbReference type="GO" id="GO:0044550">
    <property type="term" value="P:secondary metabolite biosynthetic process"/>
    <property type="evidence" value="ECO:0007669"/>
    <property type="project" value="TreeGrafter"/>
</dbReference>
<dbReference type="InterPro" id="IPR045851">
    <property type="entry name" value="AMP-bd_C_sf"/>
</dbReference>
<dbReference type="AlphaFoldDB" id="A0A540VFF0"/>
<dbReference type="OrthoDB" id="9781737at2"/>
<evidence type="ECO:0000313" key="3">
    <source>
        <dbReference type="EMBL" id="TQE95490.1"/>
    </source>
</evidence>
<sequence>MRYLLTDGVRDAAQVAPEREAVRCNGQSLSYGELWQRALALAWTLRDQGVARGDRVGIYFNKSLESAVALYGIMLAGAAYVPLDPFAPLERLRYVIQDCGIQVLVTGEGKRPDLARLAAALPELHCCVGVAPGDDLPTAAIPWDQVVGGPERGLPVPNLVEQDLAYILYTSGSTGNPKGIMHTHRSGLSFAEWAAHTYELRAEDRVSNHAPLHFDLSTFDFFATAIAGGTVVIIPEVVTKFPASLAKLMEQERLSVWYSVPFALIQLLLRGGLAARDLSSLRWVLFAGEPFPTKHLRDLMAQLPGARFSNLYGPTETNVCTYYHVPPLPADSDEPIPIGRPCANVEDLVLDGDDRPVAPGEVGELLIRSPLVMQGYWGRPDLTARGFYHRTIAGQMEAIYYRTGDLVMLQPDGNYKYLGRKDRQIKTRGYRVELDEIEVALLAHPAVHEAAVYPVPDGQGSNLIKAAVVPTPGESLTVSMLMEHLSSRLPAYAVPAAIDILEEFPRTSTGKINRRELQALAATAQA</sequence>
<evidence type="ECO:0000259" key="1">
    <source>
        <dbReference type="Pfam" id="PF00501"/>
    </source>
</evidence>
<dbReference type="Pfam" id="PF13193">
    <property type="entry name" value="AMP-binding_C"/>
    <property type="match status" value="1"/>
</dbReference>
<reference evidence="3 4" key="1">
    <citation type="submission" date="2019-06" db="EMBL/GenBank/DDBJ databases">
        <title>Genome sequence of Litorilinea aerophila BAA-2444.</title>
        <authorList>
            <person name="Maclea K.S."/>
            <person name="Maurais E.G."/>
            <person name="Iannazzi L.C."/>
        </authorList>
    </citation>
    <scope>NUCLEOTIDE SEQUENCE [LARGE SCALE GENOMIC DNA]</scope>
    <source>
        <strain evidence="3 4">ATCC BAA-2444</strain>
    </source>
</reference>
<proteinExistence type="predicted"/>
<comment type="caution">
    <text evidence="3">The sequence shown here is derived from an EMBL/GenBank/DDBJ whole genome shotgun (WGS) entry which is preliminary data.</text>
</comment>
<dbReference type="Gene3D" id="3.30.300.30">
    <property type="match status" value="1"/>
</dbReference>
<dbReference type="EMBL" id="VIGC01000013">
    <property type="protein sequence ID" value="TQE95490.1"/>
    <property type="molecule type" value="Genomic_DNA"/>
</dbReference>
<feature type="domain" description="AMP-binding enzyme C-terminal" evidence="2">
    <location>
        <begin position="436"/>
        <end position="511"/>
    </location>
</feature>
<dbReference type="SUPFAM" id="SSF56801">
    <property type="entry name" value="Acetyl-CoA synthetase-like"/>
    <property type="match status" value="1"/>
</dbReference>
<dbReference type="NCBIfam" id="TIGR01733">
    <property type="entry name" value="AA-adenyl-dom"/>
    <property type="match status" value="1"/>
</dbReference>
<dbReference type="PANTHER" id="PTHR45527">
    <property type="entry name" value="NONRIBOSOMAL PEPTIDE SYNTHETASE"/>
    <property type="match status" value="1"/>
</dbReference>
<evidence type="ECO:0000259" key="2">
    <source>
        <dbReference type="Pfam" id="PF13193"/>
    </source>
</evidence>
<name>A0A540VFF0_9CHLR</name>
<dbReference type="InterPro" id="IPR020459">
    <property type="entry name" value="AMP-binding"/>
</dbReference>
<dbReference type="InterPro" id="IPR010071">
    <property type="entry name" value="AA_adenyl_dom"/>
</dbReference>
<dbReference type="InterPro" id="IPR025110">
    <property type="entry name" value="AMP-bd_C"/>
</dbReference>
<evidence type="ECO:0000313" key="4">
    <source>
        <dbReference type="Proteomes" id="UP000317371"/>
    </source>
</evidence>
<dbReference type="PRINTS" id="PR00154">
    <property type="entry name" value="AMPBINDING"/>
</dbReference>
<dbReference type="Pfam" id="PF00501">
    <property type="entry name" value="AMP-binding"/>
    <property type="match status" value="1"/>
</dbReference>
<keyword evidence="4" id="KW-1185">Reference proteome</keyword>
<dbReference type="Proteomes" id="UP000317371">
    <property type="component" value="Unassembled WGS sequence"/>
</dbReference>
<dbReference type="InterPro" id="IPR042099">
    <property type="entry name" value="ANL_N_sf"/>
</dbReference>
<accession>A0A540VFF0</accession>
<dbReference type="PROSITE" id="PS00455">
    <property type="entry name" value="AMP_BINDING"/>
    <property type="match status" value="1"/>
</dbReference>
<dbReference type="Gene3D" id="3.40.50.12780">
    <property type="entry name" value="N-terminal domain of ligase-like"/>
    <property type="match status" value="1"/>
</dbReference>
<dbReference type="PANTHER" id="PTHR45527:SF1">
    <property type="entry name" value="FATTY ACID SYNTHASE"/>
    <property type="match status" value="1"/>
</dbReference>
<dbReference type="CDD" id="cd05930">
    <property type="entry name" value="A_NRPS"/>
    <property type="match status" value="1"/>
</dbReference>
<dbReference type="GO" id="GO:0043041">
    <property type="term" value="P:amino acid activation for nonribosomal peptide biosynthetic process"/>
    <property type="evidence" value="ECO:0007669"/>
    <property type="project" value="TreeGrafter"/>
</dbReference>